<feature type="signal peptide" evidence="1">
    <location>
        <begin position="1"/>
        <end position="21"/>
    </location>
</feature>
<dbReference type="PROSITE" id="PS51257">
    <property type="entry name" value="PROKAR_LIPOPROTEIN"/>
    <property type="match status" value="1"/>
</dbReference>
<name>A0A1W1I7B1_9BACT</name>
<accession>A0A1W1I7B1</accession>
<dbReference type="KEGG" id="nja:NSJP_2723"/>
<sequence length="108" mass="11675">MRQWFRAICPVLLLCVAGAVAAGCGHEASLTRETETGGVVTFPIESEGDVLSSAGRRDALRLIANKCPNGSRIVKEGEIPKVSKSADRNWRGQMGTERIWGIQFTCGQ</sequence>
<keyword evidence="1" id="KW-0732">Signal</keyword>
<dbReference type="RefSeq" id="WP_080887211.1">
    <property type="nucleotide sequence ID" value="NZ_LT828648.1"/>
</dbReference>
<evidence type="ECO:0000256" key="1">
    <source>
        <dbReference type="SAM" id="SignalP"/>
    </source>
</evidence>
<dbReference type="EMBL" id="LT828648">
    <property type="protein sequence ID" value="SLM48890.1"/>
    <property type="molecule type" value="Genomic_DNA"/>
</dbReference>
<evidence type="ECO:0008006" key="4">
    <source>
        <dbReference type="Google" id="ProtNLM"/>
    </source>
</evidence>
<organism evidence="2 3">
    <name type="scientific">Nitrospira japonica</name>
    <dbReference type="NCBI Taxonomy" id="1325564"/>
    <lineage>
        <taxon>Bacteria</taxon>
        <taxon>Pseudomonadati</taxon>
        <taxon>Nitrospirota</taxon>
        <taxon>Nitrospiria</taxon>
        <taxon>Nitrospirales</taxon>
        <taxon>Nitrospiraceae</taxon>
        <taxon>Nitrospira</taxon>
    </lineage>
</organism>
<gene>
    <name evidence="2" type="ORF">NSJP_2723</name>
</gene>
<evidence type="ECO:0000313" key="3">
    <source>
        <dbReference type="Proteomes" id="UP000192042"/>
    </source>
</evidence>
<proteinExistence type="predicted"/>
<dbReference type="OrthoDB" id="9808484at2"/>
<dbReference type="AlphaFoldDB" id="A0A1W1I7B1"/>
<evidence type="ECO:0000313" key="2">
    <source>
        <dbReference type="EMBL" id="SLM48890.1"/>
    </source>
</evidence>
<dbReference type="STRING" id="1325564.NSJP_2723"/>
<reference evidence="2 3" key="1">
    <citation type="submission" date="2017-03" db="EMBL/GenBank/DDBJ databases">
        <authorList>
            <person name="Afonso C.L."/>
            <person name="Miller P.J."/>
            <person name="Scott M.A."/>
            <person name="Spackman E."/>
            <person name="Goraichik I."/>
            <person name="Dimitrov K.M."/>
            <person name="Suarez D.L."/>
            <person name="Swayne D.E."/>
        </authorList>
    </citation>
    <scope>NUCLEOTIDE SEQUENCE [LARGE SCALE GENOMIC DNA]</scope>
    <source>
        <strain evidence="2">Genome sequencing of Nitrospira japonica strain NJ11</strain>
    </source>
</reference>
<feature type="chain" id="PRO_5012348149" description="Lipoprotein" evidence="1">
    <location>
        <begin position="22"/>
        <end position="108"/>
    </location>
</feature>
<keyword evidence="3" id="KW-1185">Reference proteome</keyword>
<protein>
    <recommendedName>
        <fullName evidence="4">Lipoprotein</fullName>
    </recommendedName>
</protein>
<dbReference type="Proteomes" id="UP000192042">
    <property type="component" value="Chromosome I"/>
</dbReference>